<protein>
    <submittedName>
        <fullName evidence="2">Uncharacterized protein</fullName>
    </submittedName>
</protein>
<organism evidence="2">
    <name type="scientific">Virus NIOZ-UU157</name>
    <dbReference type="NCBI Taxonomy" id="2763269"/>
    <lineage>
        <taxon>Viruses</taxon>
    </lineage>
</organism>
<accession>A0A7S9SUS4</accession>
<keyword evidence="1" id="KW-0812">Transmembrane</keyword>
<name>A0A7S9SUS4_9VIRU</name>
<reference evidence="2" key="1">
    <citation type="submission" date="2020-08" db="EMBL/GenBank/DDBJ databases">
        <title>Bridging the membrane lipid divide: bacteria of the FCB group superphylum have the potential to synthesize archaeal ether lipids.</title>
        <authorList>
            <person name="Villanueva L."/>
            <person name="von Meijenfeldt F.A.B."/>
            <person name="Westbye A.B."/>
            <person name="Yadav S."/>
            <person name="Hopmans E.C."/>
            <person name="Dutilh B.E."/>
            <person name="Sinninghe Damste J.S."/>
        </authorList>
    </citation>
    <scope>NUCLEOTIDE SEQUENCE</scope>
    <source>
        <strain evidence="2">NIOZ-UU157</strain>
    </source>
</reference>
<gene>
    <name evidence="2" type="ORF">NIOZUU157_00309</name>
</gene>
<evidence type="ECO:0000313" key="2">
    <source>
        <dbReference type="EMBL" id="QPI16416.1"/>
    </source>
</evidence>
<keyword evidence="1" id="KW-1133">Transmembrane helix</keyword>
<evidence type="ECO:0000256" key="1">
    <source>
        <dbReference type="SAM" id="Phobius"/>
    </source>
</evidence>
<feature type="transmembrane region" description="Helical" evidence="1">
    <location>
        <begin position="7"/>
        <end position="25"/>
    </location>
</feature>
<keyword evidence="1" id="KW-0472">Membrane</keyword>
<proteinExistence type="predicted"/>
<sequence length="37" mass="4474">MKIILSIILWIVVARIFMWIGTMIWPEDKDNFDNFGF</sequence>
<dbReference type="EMBL" id="MW030560">
    <property type="protein sequence ID" value="QPI16416.1"/>
    <property type="molecule type" value="Genomic_DNA"/>
</dbReference>